<dbReference type="InterPro" id="IPR036812">
    <property type="entry name" value="NAD(P)_OxRdtase_dom_sf"/>
</dbReference>
<dbReference type="Pfam" id="PF00248">
    <property type="entry name" value="Aldo_ket_red"/>
    <property type="match status" value="1"/>
</dbReference>
<proteinExistence type="predicted"/>
<dbReference type="Proteomes" id="UP000466799">
    <property type="component" value="Unassembled WGS sequence"/>
</dbReference>
<keyword evidence="1" id="KW-0560">Oxidoreductase</keyword>
<name>A0A843R414_LIMFE</name>
<dbReference type="PANTHER" id="PTHR43364">
    <property type="entry name" value="NADH-SPECIFIC METHYLGLYOXAL REDUCTASE-RELATED"/>
    <property type="match status" value="1"/>
</dbReference>
<dbReference type="GO" id="GO:0016491">
    <property type="term" value="F:oxidoreductase activity"/>
    <property type="evidence" value="ECO:0007669"/>
    <property type="project" value="UniProtKB-KW"/>
</dbReference>
<accession>A0A843R414</accession>
<protein>
    <submittedName>
        <fullName evidence="3">Aldo/keto reductase</fullName>
    </submittedName>
</protein>
<dbReference type="AlphaFoldDB" id="A0A843R414"/>
<dbReference type="SUPFAM" id="SSF51430">
    <property type="entry name" value="NAD(P)-linked oxidoreductase"/>
    <property type="match status" value="1"/>
</dbReference>
<dbReference type="PANTHER" id="PTHR43364:SF4">
    <property type="entry name" value="NAD(P)-LINKED OXIDOREDUCTASE SUPERFAMILY PROTEIN"/>
    <property type="match status" value="1"/>
</dbReference>
<dbReference type="InterPro" id="IPR050523">
    <property type="entry name" value="AKR_Detox_Biosynth"/>
</dbReference>
<gene>
    <name evidence="3" type="ORF">GC247_08355</name>
</gene>
<evidence type="ECO:0000256" key="1">
    <source>
        <dbReference type="ARBA" id="ARBA00023002"/>
    </source>
</evidence>
<reference evidence="3 4" key="1">
    <citation type="submission" date="2019-10" db="EMBL/GenBank/DDBJ databases">
        <title>Genome Sequencing and assembly of Lactobacillus fermentum I2, a lactic acid bacteria.</title>
        <authorList>
            <person name="Lopes L.S."/>
            <person name="Persinoti G.F."/>
            <person name="Riano-Pachon D.M."/>
            <person name="Labate C.A."/>
        </authorList>
    </citation>
    <scope>NUCLEOTIDE SEQUENCE [LARGE SCALE GENOMIC DNA]</scope>
    <source>
        <strain evidence="3 4">I2</strain>
    </source>
</reference>
<dbReference type="GO" id="GO:0005829">
    <property type="term" value="C:cytosol"/>
    <property type="evidence" value="ECO:0007669"/>
    <property type="project" value="TreeGrafter"/>
</dbReference>
<feature type="domain" description="NADP-dependent oxidoreductase" evidence="2">
    <location>
        <begin position="15"/>
        <end position="89"/>
    </location>
</feature>
<organism evidence="3 4">
    <name type="scientific">Limosilactobacillus fermentum</name>
    <name type="common">Lactobacillus fermentum</name>
    <dbReference type="NCBI Taxonomy" id="1613"/>
    <lineage>
        <taxon>Bacteria</taxon>
        <taxon>Bacillati</taxon>
        <taxon>Bacillota</taxon>
        <taxon>Bacilli</taxon>
        <taxon>Lactobacillales</taxon>
        <taxon>Lactobacillaceae</taxon>
        <taxon>Limosilactobacillus</taxon>
    </lineage>
</organism>
<evidence type="ECO:0000313" key="3">
    <source>
        <dbReference type="EMBL" id="MPQ35870.1"/>
    </source>
</evidence>
<evidence type="ECO:0000313" key="4">
    <source>
        <dbReference type="Proteomes" id="UP000466799"/>
    </source>
</evidence>
<sequence>MEYATIGNTDIQVSKLCLGCMSFGDGSTHSWALDEQASDRIIHHALDVGINFFDTANVYSYGTSEEYLGRALKDVARDQVVLASKVYFNHPLSST</sequence>
<dbReference type="EMBL" id="WHJL01000113">
    <property type="protein sequence ID" value="MPQ35870.1"/>
    <property type="molecule type" value="Genomic_DNA"/>
</dbReference>
<comment type="caution">
    <text evidence="3">The sequence shown here is derived from an EMBL/GenBank/DDBJ whole genome shotgun (WGS) entry which is preliminary data.</text>
</comment>
<dbReference type="Gene3D" id="3.20.20.100">
    <property type="entry name" value="NADP-dependent oxidoreductase domain"/>
    <property type="match status" value="1"/>
</dbReference>
<evidence type="ECO:0000259" key="2">
    <source>
        <dbReference type="Pfam" id="PF00248"/>
    </source>
</evidence>
<dbReference type="InterPro" id="IPR023210">
    <property type="entry name" value="NADP_OxRdtase_dom"/>
</dbReference>